<dbReference type="InterPro" id="IPR000198">
    <property type="entry name" value="RhoGAP_dom"/>
</dbReference>
<dbReference type="PANTHER" id="PTHR46005:SF4">
    <property type="entry name" value="RHO GTPASE-ACTIVATING PROTEIN 190"/>
    <property type="match status" value="1"/>
</dbReference>
<reference evidence="3" key="1">
    <citation type="submission" date="2025-08" db="UniProtKB">
        <authorList>
            <consortium name="RefSeq"/>
        </authorList>
    </citation>
    <scope>IDENTIFICATION</scope>
    <source>
        <tissue evidence="3">Gonads</tissue>
    </source>
</reference>
<accession>A0A1S3IZU3</accession>
<dbReference type="GeneID" id="106168983"/>
<dbReference type="GO" id="GO:0008361">
    <property type="term" value="P:regulation of cell size"/>
    <property type="evidence" value="ECO:0007669"/>
    <property type="project" value="TreeGrafter"/>
</dbReference>
<organism evidence="2 3">
    <name type="scientific">Lingula anatina</name>
    <name type="common">Brachiopod</name>
    <name type="synonym">Lingula unguis</name>
    <dbReference type="NCBI Taxonomy" id="7574"/>
    <lineage>
        <taxon>Eukaryota</taxon>
        <taxon>Metazoa</taxon>
        <taxon>Spiralia</taxon>
        <taxon>Lophotrochozoa</taxon>
        <taxon>Brachiopoda</taxon>
        <taxon>Linguliformea</taxon>
        <taxon>Lingulata</taxon>
        <taxon>Lingulida</taxon>
        <taxon>Linguloidea</taxon>
        <taxon>Lingulidae</taxon>
        <taxon>Lingula</taxon>
    </lineage>
</organism>
<name>A0A1S3IZU3_LINAN</name>
<dbReference type="GO" id="GO:0050770">
    <property type="term" value="P:regulation of axonogenesis"/>
    <property type="evidence" value="ECO:0007669"/>
    <property type="project" value="TreeGrafter"/>
</dbReference>
<dbReference type="PANTHER" id="PTHR46005">
    <property type="entry name" value="RHO GTPASE-ACTIVATING PROTEIN 190"/>
    <property type="match status" value="1"/>
</dbReference>
<proteinExistence type="predicted"/>
<dbReference type="InParanoid" id="A0A1S3IZU3"/>
<dbReference type="InterPro" id="IPR008936">
    <property type="entry name" value="Rho_GTPase_activation_prot"/>
</dbReference>
<evidence type="ECO:0000313" key="2">
    <source>
        <dbReference type="Proteomes" id="UP000085678"/>
    </source>
</evidence>
<dbReference type="GO" id="GO:0005829">
    <property type="term" value="C:cytosol"/>
    <property type="evidence" value="ECO:0007669"/>
    <property type="project" value="TreeGrafter"/>
</dbReference>
<dbReference type="SUPFAM" id="SSF48350">
    <property type="entry name" value="GTPase activation domain, GAP"/>
    <property type="match status" value="1"/>
</dbReference>
<dbReference type="KEGG" id="lak:106168983"/>
<evidence type="ECO:0000313" key="3">
    <source>
        <dbReference type="RefSeq" id="XP_013403715.2"/>
    </source>
</evidence>
<gene>
    <name evidence="3" type="primary">LOC106168983</name>
</gene>
<dbReference type="SMART" id="SM00324">
    <property type="entry name" value="RhoGAP"/>
    <property type="match status" value="1"/>
</dbReference>
<dbReference type="GO" id="GO:0005096">
    <property type="term" value="F:GTPase activator activity"/>
    <property type="evidence" value="ECO:0007669"/>
    <property type="project" value="TreeGrafter"/>
</dbReference>
<sequence length="191" mass="21471">MKMSLDDYLQGDAILPMFVEKCIAFIEENGLGSEGLYRVPGNKAHVELLLQKFKDHSLVFTDLEISVNDVATAVKTFFRELQEPLIPNKLNNEFISAAGIHDETCRLQALREVLQKLPAANYRVLKFIATHLNKVTTLSDVNCMTSTNLAICWWPTLLRPEFASLTDMASCAAPLQAVVQTIIDHHGFFFE</sequence>
<evidence type="ECO:0000259" key="1">
    <source>
        <dbReference type="PROSITE" id="PS50238"/>
    </source>
</evidence>
<protein>
    <submittedName>
        <fullName evidence="3">Rho GTPase-activating protein 5-like</fullName>
    </submittedName>
</protein>
<keyword evidence="2" id="KW-1185">Reference proteome</keyword>
<dbReference type="GO" id="GO:0007266">
    <property type="term" value="P:Rho protein signal transduction"/>
    <property type="evidence" value="ECO:0007669"/>
    <property type="project" value="TreeGrafter"/>
</dbReference>
<dbReference type="OrthoDB" id="5873004at2759"/>
<dbReference type="Pfam" id="PF00620">
    <property type="entry name" value="RhoGAP"/>
    <property type="match status" value="1"/>
</dbReference>
<feature type="domain" description="Rho-GAP" evidence="1">
    <location>
        <begin position="3"/>
        <end position="190"/>
    </location>
</feature>
<dbReference type="AlphaFoldDB" id="A0A1S3IZU3"/>
<dbReference type="STRING" id="7574.A0A1S3IZU3"/>
<dbReference type="RefSeq" id="XP_013403715.2">
    <property type="nucleotide sequence ID" value="XM_013548261.2"/>
</dbReference>
<dbReference type="Gene3D" id="1.10.555.10">
    <property type="entry name" value="Rho GTPase activation protein"/>
    <property type="match status" value="1"/>
</dbReference>
<dbReference type="PROSITE" id="PS50238">
    <property type="entry name" value="RHOGAP"/>
    <property type="match status" value="1"/>
</dbReference>
<dbReference type="Proteomes" id="UP000085678">
    <property type="component" value="Unplaced"/>
</dbReference>
<dbReference type="InterPro" id="IPR051978">
    <property type="entry name" value="Rho-GAP_domain"/>
</dbReference>